<dbReference type="VEuPathDB" id="CryptoDB:Cvel_12155"/>
<dbReference type="PANTHER" id="PTHR42905:SF2">
    <property type="entry name" value="PHOSPHOENOLPYRUVATE CARBOXYLASE FAMILY PROTEIN"/>
    <property type="match status" value="1"/>
</dbReference>
<dbReference type="Pfam" id="PF13714">
    <property type="entry name" value="PEP_mutase"/>
    <property type="match status" value="1"/>
</dbReference>
<dbReference type="GO" id="GO:0003824">
    <property type="term" value="F:catalytic activity"/>
    <property type="evidence" value="ECO:0007669"/>
    <property type="project" value="InterPro"/>
</dbReference>
<evidence type="ECO:0008006" key="2">
    <source>
        <dbReference type="Google" id="ProtNLM"/>
    </source>
</evidence>
<dbReference type="CDD" id="cd00377">
    <property type="entry name" value="ICL_PEPM"/>
    <property type="match status" value="1"/>
</dbReference>
<dbReference type="InterPro" id="IPR015813">
    <property type="entry name" value="Pyrv/PenolPyrv_kinase-like_dom"/>
</dbReference>
<dbReference type="Gene3D" id="3.20.20.60">
    <property type="entry name" value="Phosphoenolpyruvate-binding domains"/>
    <property type="match status" value="1"/>
</dbReference>
<proteinExistence type="predicted"/>
<protein>
    <recommendedName>
        <fullName evidence="2">Carboxyvinyl-carboxyphosphonate phosphorylmutase</fullName>
    </recommendedName>
</protein>
<reference evidence="1" key="1">
    <citation type="submission" date="2014-11" db="EMBL/GenBank/DDBJ databases">
        <authorList>
            <person name="Otto D Thomas"/>
            <person name="Naeem Raeece"/>
        </authorList>
    </citation>
    <scope>NUCLEOTIDE SEQUENCE</scope>
</reference>
<sequence>MPGDHLNGTGTKTVTPAGRLRALLSENKTLVMPCCYDGITARLVEDGGFPLTFMTGFGVSASRGFPDAQLVSFGEMLSSATTIVAALRKGTPCIADGDTGYGNAVNVKRTVRGYAQVGMAGVMIEDQVAPKRCGHTRVKAVVGFDEALARVRAACDARDEIRSAGLYGGNDICVMARTDANNALDFEEALRRCRAFREAGADITFLEAPKSIEEMKRYCEEVEGPKLANMVEGGKTPVLPPSELQKMGYSIAAYPVSLLSASIGAMRGALEKIHKGEKLEEGKDILPFSDVCRQVGFEDYWEEEARYKTEK</sequence>
<dbReference type="EMBL" id="CDMZ01005715">
    <property type="protein sequence ID" value="CEM53669.1"/>
    <property type="molecule type" value="Genomic_DNA"/>
</dbReference>
<accession>A0A0G4I971</accession>
<dbReference type="InterPro" id="IPR040442">
    <property type="entry name" value="Pyrv_kinase-like_dom_sf"/>
</dbReference>
<dbReference type="SUPFAM" id="SSF51621">
    <property type="entry name" value="Phosphoenolpyruvate/pyruvate domain"/>
    <property type="match status" value="1"/>
</dbReference>
<dbReference type="PhylomeDB" id="A0A0G4I971"/>
<dbReference type="InterPro" id="IPR039556">
    <property type="entry name" value="ICL/PEPM"/>
</dbReference>
<evidence type="ECO:0000313" key="1">
    <source>
        <dbReference type="EMBL" id="CEM53669.1"/>
    </source>
</evidence>
<organism evidence="1">
    <name type="scientific">Chromera velia CCMP2878</name>
    <dbReference type="NCBI Taxonomy" id="1169474"/>
    <lineage>
        <taxon>Eukaryota</taxon>
        <taxon>Sar</taxon>
        <taxon>Alveolata</taxon>
        <taxon>Colpodellida</taxon>
        <taxon>Chromeraceae</taxon>
        <taxon>Chromera</taxon>
    </lineage>
</organism>
<dbReference type="PANTHER" id="PTHR42905">
    <property type="entry name" value="PHOSPHOENOLPYRUVATE CARBOXYLASE"/>
    <property type="match status" value="1"/>
</dbReference>
<name>A0A0G4I971_9ALVE</name>
<gene>
    <name evidence="1" type="ORF">Cvel_12155</name>
</gene>
<dbReference type="AlphaFoldDB" id="A0A0G4I971"/>